<dbReference type="RefSeq" id="WP_346246252.1">
    <property type="nucleotide sequence ID" value="NZ_JBDIZK010000004.1"/>
</dbReference>
<feature type="chain" id="PRO_5045255925" evidence="1">
    <location>
        <begin position="20"/>
        <end position="445"/>
    </location>
</feature>
<dbReference type="InterPro" id="IPR006680">
    <property type="entry name" value="Amidohydro-rel"/>
</dbReference>
<protein>
    <submittedName>
        <fullName evidence="3">Amidohydrolase family protein</fullName>
    </submittedName>
</protein>
<dbReference type="CDD" id="cd01299">
    <property type="entry name" value="Met_dep_hydrolase_A"/>
    <property type="match status" value="1"/>
</dbReference>
<dbReference type="InterPro" id="IPR011059">
    <property type="entry name" value="Metal-dep_hydrolase_composite"/>
</dbReference>
<dbReference type="EMBL" id="JBDIZK010000004">
    <property type="protein sequence ID" value="MEN3747258.1"/>
    <property type="molecule type" value="Genomic_DNA"/>
</dbReference>
<evidence type="ECO:0000259" key="2">
    <source>
        <dbReference type="Pfam" id="PF01979"/>
    </source>
</evidence>
<keyword evidence="1" id="KW-0732">Signal</keyword>
<dbReference type="SUPFAM" id="SSF51338">
    <property type="entry name" value="Composite domain of metallo-dependent hydrolases"/>
    <property type="match status" value="1"/>
</dbReference>
<evidence type="ECO:0000313" key="4">
    <source>
        <dbReference type="Proteomes" id="UP001427805"/>
    </source>
</evidence>
<dbReference type="Proteomes" id="UP001427805">
    <property type="component" value="Unassembled WGS sequence"/>
</dbReference>
<dbReference type="SUPFAM" id="SSF51556">
    <property type="entry name" value="Metallo-dependent hydrolases"/>
    <property type="match status" value="1"/>
</dbReference>
<name>A0ABV0B6N2_9SPHN</name>
<dbReference type="InterPro" id="IPR032466">
    <property type="entry name" value="Metal_Hydrolase"/>
</dbReference>
<dbReference type="Gene3D" id="3.20.20.140">
    <property type="entry name" value="Metal-dependent hydrolases"/>
    <property type="match status" value="1"/>
</dbReference>
<gene>
    <name evidence="3" type="ORF">TPR58_08760</name>
</gene>
<dbReference type="InterPro" id="IPR057744">
    <property type="entry name" value="OTAase-like"/>
</dbReference>
<dbReference type="InterPro" id="IPR051781">
    <property type="entry name" value="Metallo-dep_Hydrolase"/>
</dbReference>
<feature type="domain" description="Amidohydrolase-related" evidence="2">
    <location>
        <begin position="81"/>
        <end position="431"/>
    </location>
</feature>
<proteinExistence type="predicted"/>
<dbReference type="Gene3D" id="2.30.40.10">
    <property type="entry name" value="Urease, subunit C, domain 1"/>
    <property type="match status" value="1"/>
</dbReference>
<evidence type="ECO:0000313" key="3">
    <source>
        <dbReference type="EMBL" id="MEN3747258.1"/>
    </source>
</evidence>
<evidence type="ECO:0000256" key="1">
    <source>
        <dbReference type="SAM" id="SignalP"/>
    </source>
</evidence>
<reference evidence="3 4" key="1">
    <citation type="submission" date="2024-05" db="EMBL/GenBank/DDBJ databases">
        <title>Sphingomonas sp. HF-S3 16S ribosomal RNA gene Genome sequencing and assembly.</title>
        <authorList>
            <person name="Lee H."/>
        </authorList>
    </citation>
    <scope>NUCLEOTIDE SEQUENCE [LARGE SCALE GENOMIC DNA]</scope>
    <source>
        <strain evidence="3 4">HF-S3</strain>
    </source>
</reference>
<dbReference type="PANTHER" id="PTHR43135">
    <property type="entry name" value="ALPHA-D-RIBOSE 1-METHYLPHOSPHONATE 5-TRIPHOSPHATE DIPHOSPHATASE"/>
    <property type="match status" value="1"/>
</dbReference>
<organism evidence="3 4">
    <name type="scientific">Sphingomonas rustica</name>
    <dbReference type="NCBI Taxonomy" id="3103142"/>
    <lineage>
        <taxon>Bacteria</taxon>
        <taxon>Pseudomonadati</taxon>
        <taxon>Pseudomonadota</taxon>
        <taxon>Alphaproteobacteria</taxon>
        <taxon>Sphingomonadales</taxon>
        <taxon>Sphingomonadaceae</taxon>
        <taxon>Sphingomonas</taxon>
    </lineage>
</organism>
<dbReference type="PANTHER" id="PTHR43135:SF3">
    <property type="entry name" value="ALPHA-D-RIBOSE 1-METHYLPHOSPHONATE 5-TRIPHOSPHATE DIPHOSPHATASE"/>
    <property type="match status" value="1"/>
</dbReference>
<accession>A0ABV0B6N2</accession>
<feature type="signal peptide" evidence="1">
    <location>
        <begin position="1"/>
        <end position="19"/>
    </location>
</feature>
<comment type="caution">
    <text evidence="3">The sequence shown here is derived from an EMBL/GenBank/DDBJ whole genome shotgun (WGS) entry which is preliminary data.</text>
</comment>
<dbReference type="Pfam" id="PF01979">
    <property type="entry name" value="Amidohydro_1"/>
    <property type="match status" value="1"/>
</dbReference>
<sequence length="445" mass="46689">MIRSLIAAAALMAAVPVYAQGTPTAASKLTYIHAGTLLDRPGQKPRGNSTIIVRDGRIVEIRDGFVAPEGGATLVDLKSAFVLPGLIDMHVHLLSEGDPLRERMEALTRDDGDAFIIGTQNARRDLEAGFTTVRDLGSEPRAIRALRDGIDRGAIAGPTVINAGRMISVSGGHGDSQNGLAEPWAEAVAAHQINTCNGPDDCRRAVRAQIGLGAQVIKFAGTGGVLSNVAGGLGKQMTDDEMKAVVDTAHSFGRRVAVHSHADEGTRAAIEAGVDTVDHGTFLTDSTIALMKTRGTWLVPTMLAPQTAVEAARAGKLPPATIPKAEAAATAAKDSHRRAIRAGVKIAFGTDTGVSRHGDNAREFALMVGAGMTPMAAIRAATLDAADALDRKGEIGSIEPGKWADIIAVTESPLEEVSRLERVDFVMRRGVVHKAGGKRQVFPLD</sequence>
<keyword evidence="4" id="KW-1185">Reference proteome</keyword>